<gene>
    <name evidence="1" type="ordered locus">YPK_2791</name>
</gene>
<dbReference type="AlphaFoldDB" id="A0A0H3B572"/>
<dbReference type="KEGG" id="ypy:YPK_2791"/>
<protein>
    <submittedName>
        <fullName evidence="1">Uncharacterized protein</fullName>
    </submittedName>
</protein>
<evidence type="ECO:0000313" key="1">
    <source>
        <dbReference type="EMBL" id="ACA69068.1"/>
    </source>
</evidence>
<sequence length="49" mass="5633">MAGHSYRSQPMPNIIHIEHDPCQIPSMSNSIHIEYHPAWALAIFYDTVL</sequence>
<proteinExistence type="predicted"/>
<reference evidence="1" key="1">
    <citation type="submission" date="2008-02" db="EMBL/GenBank/DDBJ databases">
        <title>Complete sequence of Yersinia pseudotuberculosis YPIII.</title>
        <authorList>
            <consortium name="US DOE Joint Genome Institute"/>
            <person name="Challacombe J.F."/>
            <person name="Bruce D."/>
            <person name="Detter J.C."/>
            <person name="Green L."/>
            <person name="Land M."/>
            <person name="Munk C."/>
            <person name="Lindler L.E."/>
            <person name="Nikolich M.P."/>
            <person name="Brettin T."/>
        </authorList>
    </citation>
    <scope>NUCLEOTIDE SEQUENCE</scope>
    <source>
        <strain evidence="1">YPIII</strain>
    </source>
</reference>
<dbReference type="EMBL" id="CP000950">
    <property type="protein sequence ID" value="ACA69068.1"/>
    <property type="molecule type" value="Genomic_DNA"/>
</dbReference>
<accession>A0A0H3B572</accession>
<name>A0A0H3B572_YERPY</name>
<organism evidence="1">
    <name type="scientific">Yersinia pseudotuberculosis serotype O:3 (strain YPIII)</name>
    <dbReference type="NCBI Taxonomy" id="502800"/>
    <lineage>
        <taxon>Bacteria</taxon>
        <taxon>Pseudomonadati</taxon>
        <taxon>Pseudomonadota</taxon>
        <taxon>Gammaproteobacteria</taxon>
        <taxon>Enterobacterales</taxon>
        <taxon>Yersiniaceae</taxon>
        <taxon>Yersinia</taxon>
    </lineage>
</organism>